<proteinExistence type="predicted"/>
<keyword evidence="3" id="KW-1185">Reference proteome</keyword>
<dbReference type="RefSeq" id="WP_078276601.1">
    <property type="nucleotide sequence ID" value="NZ_MUXU01000036.1"/>
</dbReference>
<dbReference type="EMBL" id="MUXU01000036">
    <property type="protein sequence ID" value="OOR89761.1"/>
    <property type="molecule type" value="Genomic_DNA"/>
</dbReference>
<evidence type="ECO:0000313" key="4">
    <source>
        <dbReference type="Proteomes" id="UP000255279"/>
    </source>
</evidence>
<evidence type="ECO:0000313" key="2">
    <source>
        <dbReference type="EMBL" id="STZ10700.1"/>
    </source>
</evidence>
<name>A0A1T0A361_9GAMM</name>
<dbReference type="STRING" id="34060.B0181_06005"/>
<organism evidence="1 3">
    <name type="scientific">Moraxella caviae</name>
    <dbReference type="NCBI Taxonomy" id="34060"/>
    <lineage>
        <taxon>Bacteria</taxon>
        <taxon>Pseudomonadati</taxon>
        <taxon>Pseudomonadota</taxon>
        <taxon>Gammaproteobacteria</taxon>
        <taxon>Moraxellales</taxon>
        <taxon>Moraxellaceae</taxon>
        <taxon>Moraxella</taxon>
    </lineage>
</organism>
<gene>
    <name evidence="1" type="ORF">B0181_06005</name>
    <name evidence="2" type="ORF">NCTC10293_01055</name>
</gene>
<reference evidence="1 3" key="1">
    <citation type="submission" date="2017-02" db="EMBL/GenBank/DDBJ databases">
        <title>Draft genome sequence of Moraxella caviae CCUG 355 type strain.</title>
        <authorList>
            <person name="Engstrom-Jakobsson H."/>
            <person name="Salva-Serra F."/>
            <person name="Thorell K."/>
            <person name="Gonzales-Siles L."/>
            <person name="Karlsson R."/>
            <person name="Boulund F."/>
            <person name="Engstrand L."/>
            <person name="Moore E."/>
        </authorList>
    </citation>
    <scope>NUCLEOTIDE SEQUENCE [LARGE SCALE GENOMIC DNA]</scope>
    <source>
        <strain evidence="1 3">CCUG 355</strain>
    </source>
</reference>
<sequence>MSTASFDKRFVVSDPKAIEQFLGDLERAKQKPTLQIEPTQDEIKQKHKLLALLKQKMGKS</sequence>
<dbReference type="Proteomes" id="UP000190435">
    <property type="component" value="Unassembled WGS sequence"/>
</dbReference>
<protein>
    <submittedName>
        <fullName evidence="1">Uncharacterized protein</fullName>
    </submittedName>
</protein>
<evidence type="ECO:0000313" key="3">
    <source>
        <dbReference type="Proteomes" id="UP000190435"/>
    </source>
</evidence>
<dbReference type="AlphaFoldDB" id="A0A1T0A361"/>
<dbReference type="Proteomes" id="UP000255279">
    <property type="component" value="Unassembled WGS sequence"/>
</dbReference>
<accession>A0A1T0A361</accession>
<dbReference type="EMBL" id="UGQE01000001">
    <property type="protein sequence ID" value="STZ10700.1"/>
    <property type="molecule type" value="Genomic_DNA"/>
</dbReference>
<reference evidence="2 4" key="2">
    <citation type="submission" date="2018-06" db="EMBL/GenBank/DDBJ databases">
        <authorList>
            <consortium name="Pathogen Informatics"/>
            <person name="Doyle S."/>
        </authorList>
    </citation>
    <scope>NUCLEOTIDE SEQUENCE [LARGE SCALE GENOMIC DNA]</scope>
    <source>
        <strain evidence="2 4">NCTC10293</strain>
    </source>
</reference>
<evidence type="ECO:0000313" key="1">
    <source>
        <dbReference type="EMBL" id="OOR89761.1"/>
    </source>
</evidence>